<organism evidence="2 3">
    <name type="scientific">Pomacea canaliculata</name>
    <name type="common">Golden apple snail</name>
    <dbReference type="NCBI Taxonomy" id="400727"/>
    <lineage>
        <taxon>Eukaryota</taxon>
        <taxon>Metazoa</taxon>
        <taxon>Spiralia</taxon>
        <taxon>Lophotrochozoa</taxon>
        <taxon>Mollusca</taxon>
        <taxon>Gastropoda</taxon>
        <taxon>Caenogastropoda</taxon>
        <taxon>Architaenioglossa</taxon>
        <taxon>Ampullarioidea</taxon>
        <taxon>Ampullariidae</taxon>
        <taxon>Pomacea</taxon>
    </lineage>
</organism>
<gene>
    <name evidence="2" type="ORF">C0Q70_01365</name>
</gene>
<comment type="caution">
    <text evidence="2">The sequence shown here is derived from an EMBL/GenBank/DDBJ whole genome shotgun (WGS) entry which is preliminary data.</text>
</comment>
<dbReference type="Proteomes" id="UP000245119">
    <property type="component" value="Linkage Group LG1"/>
</dbReference>
<name>A0A2T7PZ90_POMCA</name>
<evidence type="ECO:0000313" key="2">
    <source>
        <dbReference type="EMBL" id="PVD38743.1"/>
    </source>
</evidence>
<dbReference type="InterPro" id="IPR016187">
    <property type="entry name" value="CTDL_fold"/>
</dbReference>
<evidence type="ECO:0000259" key="1">
    <source>
        <dbReference type="Pfam" id="PF06482"/>
    </source>
</evidence>
<sequence>MTGYMRGIRGADYQCHRQARASGMRGTYRAFLSSNTQNLDSIVYYSRDRQIPIINKEGQKLFESWESLVNGAGAYFNSSAPIYSFSGKSIMNDSAWPQKIVWHGSNMKGSKMDEKFCQEWHSQNGNTMGLGSSLMKHMLLDQSEYTCNNAFIVLCIENTARHNLRK</sequence>
<keyword evidence="3" id="KW-1185">Reference proteome</keyword>
<evidence type="ECO:0000313" key="3">
    <source>
        <dbReference type="Proteomes" id="UP000245119"/>
    </source>
</evidence>
<protein>
    <recommendedName>
        <fullName evidence="1">Collagenase NC10/endostatin domain-containing protein</fullName>
    </recommendedName>
</protein>
<dbReference type="Pfam" id="PF06482">
    <property type="entry name" value="Endostatin"/>
    <property type="match status" value="1"/>
</dbReference>
<dbReference type="SUPFAM" id="SSF56436">
    <property type="entry name" value="C-type lectin-like"/>
    <property type="match status" value="1"/>
</dbReference>
<dbReference type="AlphaFoldDB" id="A0A2T7PZ90"/>
<proteinExistence type="predicted"/>
<accession>A0A2T7PZ90</accession>
<dbReference type="STRING" id="400727.A0A2T7PZ90"/>
<dbReference type="Gene3D" id="3.10.100.10">
    <property type="entry name" value="Mannose-Binding Protein A, subunit A"/>
    <property type="match status" value="1"/>
</dbReference>
<dbReference type="InterPro" id="IPR016186">
    <property type="entry name" value="C-type_lectin-like/link_sf"/>
</dbReference>
<feature type="domain" description="Collagenase NC10/endostatin" evidence="1">
    <location>
        <begin position="2"/>
        <end position="159"/>
    </location>
</feature>
<reference evidence="2 3" key="1">
    <citation type="submission" date="2018-04" db="EMBL/GenBank/DDBJ databases">
        <title>The genome of golden apple snail Pomacea canaliculata provides insight into stress tolerance and invasive adaptation.</title>
        <authorList>
            <person name="Liu C."/>
            <person name="Liu B."/>
            <person name="Ren Y."/>
            <person name="Zhang Y."/>
            <person name="Wang H."/>
            <person name="Li S."/>
            <person name="Jiang F."/>
            <person name="Yin L."/>
            <person name="Zhang G."/>
            <person name="Qian W."/>
            <person name="Fan W."/>
        </authorList>
    </citation>
    <scope>NUCLEOTIDE SEQUENCE [LARGE SCALE GENOMIC DNA]</scope>
    <source>
        <strain evidence="2">SZHN2017</strain>
        <tissue evidence="2">Muscle</tissue>
    </source>
</reference>
<dbReference type="InterPro" id="IPR010515">
    <property type="entry name" value="Collagenase_NC10/endostatin"/>
</dbReference>
<dbReference type="EMBL" id="PZQS01000001">
    <property type="protein sequence ID" value="PVD38743.1"/>
    <property type="molecule type" value="Genomic_DNA"/>
</dbReference>